<dbReference type="RefSeq" id="WP_133404626.1">
    <property type="nucleotide sequence ID" value="NZ_SMTK01000005.1"/>
</dbReference>
<evidence type="ECO:0000313" key="2">
    <source>
        <dbReference type="Proteomes" id="UP000295411"/>
    </source>
</evidence>
<proteinExistence type="predicted"/>
<gene>
    <name evidence="1" type="ORF">E2F48_14190</name>
</gene>
<sequence>MSISPANGVTILAGDLGKCCGEGSAYGRGEPAAIVQNVFTSVCSGFRSDNERVPTIDAAGYPRQGEAMRALHPTNGVLVLTQVLLAVVFVSVLPSGCGGAPGGNAQPVDAAEIVDSYDCLAPNLGGWAVHPDPTHPPGPQHLDAPDPGRVPTGFIPTTAVRCDQMASVEDAEGQWSAVTAVTLTGDLTPLLAALGELDDGIGPGPCTADIELVPPLWLVDAAGRAIHAHYPRDRCAKTKPGVHTALAGLSVRDTTTLKQTLIVPRAALDSGCAAAWTAPFNAGIPLSIPSAGSSSGAVGASPAPPTPIADTVLAEMDGLRWCRYAVEPAPADLAEPGGSEPDGSVAAPAKGTLHSGRFVAGGTLDTATARLVADVAASGPVSRSCDESATKFLTLRPSRGGHELGSIITVELDGCGLLHRDGSDARTLPADARELLTVRTSR</sequence>
<accession>A0A4R5TMU2</accession>
<reference evidence="1 2" key="1">
    <citation type="submission" date="2019-03" db="EMBL/GenBank/DDBJ databases">
        <title>Arthrobacter sp. nov., an bacterium isolated from biocrust in Mu Us Desert.</title>
        <authorList>
            <person name="Lixiong L."/>
        </authorList>
    </citation>
    <scope>NUCLEOTIDE SEQUENCE [LARGE SCALE GENOMIC DNA]</scope>
    <source>
        <strain evidence="1 2">SLN-3</strain>
    </source>
</reference>
<name>A0A4R5TMU2_9MICC</name>
<dbReference type="EMBL" id="SMTK01000005">
    <property type="protein sequence ID" value="TDK23941.1"/>
    <property type="molecule type" value="Genomic_DNA"/>
</dbReference>
<keyword evidence="2" id="KW-1185">Reference proteome</keyword>
<dbReference type="AlphaFoldDB" id="A0A4R5TMU2"/>
<organism evidence="1 2">
    <name type="scientific">Arthrobacter crusticola</name>
    <dbReference type="NCBI Taxonomy" id="2547960"/>
    <lineage>
        <taxon>Bacteria</taxon>
        <taxon>Bacillati</taxon>
        <taxon>Actinomycetota</taxon>
        <taxon>Actinomycetes</taxon>
        <taxon>Micrococcales</taxon>
        <taxon>Micrococcaceae</taxon>
        <taxon>Arthrobacter</taxon>
    </lineage>
</organism>
<dbReference type="OrthoDB" id="4457696at2"/>
<comment type="caution">
    <text evidence="1">The sequence shown here is derived from an EMBL/GenBank/DDBJ whole genome shotgun (WGS) entry which is preliminary data.</text>
</comment>
<dbReference type="Proteomes" id="UP000295411">
    <property type="component" value="Unassembled WGS sequence"/>
</dbReference>
<protein>
    <submittedName>
        <fullName evidence="1">Uncharacterized protein</fullName>
    </submittedName>
</protein>
<evidence type="ECO:0000313" key="1">
    <source>
        <dbReference type="EMBL" id="TDK23941.1"/>
    </source>
</evidence>